<evidence type="ECO:0000313" key="4">
    <source>
        <dbReference type="EMBL" id="CAD8518865.1"/>
    </source>
</evidence>
<organism evidence="4">
    <name type="scientific">Micromonas pusilla</name>
    <name type="common">Picoplanktonic green alga</name>
    <name type="synonym">Chromulina pusilla</name>
    <dbReference type="NCBI Taxonomy" id="38833"/>
    <lineage>
        <taxon>Eukaryota</taxon>
        <taxon>Viridiplantae</taxon>
        <taxon>Chlorophyta</taxon>
        <taxon>Mamiellophyceae</taxon>
        <taxon>Mamiellales</taxon>
        <taxon>Mamiellaceae</taxon>
        <taxon>Micromonas</taxon>
    </lineage>
</organism>
<dbReference type="PANTHER" id="PTHR12994:SF17">
    <property type="entry name" value="LD30995P"/>
    <property type="match status" value="1"/>
</dbReference>
<proteinExistence type="inferred from homology"/>
<feature type="signal peptide" evidence="3">
    <location>
        <begin position="1"/>
        <end position="27"/>
    </location>
</feature>
<dbReference type="AlphaFoldDB" id="A0A7S0IEA3"/>
<dbReference type="GO" id="GO:0070004">
    <property type="term" value="F:cysteine-type exopeptidase activity"/>
    <property type="evidence" value="ECO:0007669"/>
    <property type="project" value="InterPro"/>
</dbReference>
<evidence type="ECO:0000256" key="1">
    <source>
        <dbReference type="ARBA" id="ARBA00005705"/>
    </source>
</evidence>
<name>A0A7S0IEA3_MICPS</name>
<dbReference type="PANTHER" id="PTHR12994">
    <property type="entry name" value="SECERNIN"/>
    <property type="match status" value="1"/>
</dbReference>
<accession>A0A7S0IEA3</accession>
<gene>
    <name evidence="4" type="ORF">MCOM1403_LOCUS6291</name>
</gene>
<feature type="region of interest" description="Disordered" evidence="2">
    <location>
        <begin position="90"/>
        <end position="110"/>
    </location>
</feature>
<dbReference type="InterPro" id="IPR005322">
    <property type="entry name" value="Peptidase_C69"/>
</dbReference>
<comment type="similarity">
    <text evidence="1">Belongs to the peptidase C69 family. Secernin subfamily.</text>
</comment>
<reference evidence="4" key="1">
    <citation type="submission" date="2021-01" db="EMBL/GenBank/DDBJ databases">
        <authorList>
            <person name="Corre E."/>
            <person name="Pelletier E."/>
            <person name="Niang G."/>
            <person name="Scheremetjew M."/>
            <person name="Finn R."/>
            <person name="Kale V."/>
            <person name="Holt S."/>
            <person name="Cochrane G."/>
            <person name="Meng A."/>
            <person name="Brown T."/>
            <person name="Cohen L."/>
        </authorList>
    </citation>
    <scope>NUCLEOTIDE SEQUENCE</scope>
    <source>
        <strain evidence="4">CCMP1723</strain>
    </source>
</reference>
<keyword evidence="3" id="KW-0732">Signal</keyword>
<evidence type="ECO:0000256" key="2">
    <source>
        <dbReference type="SAM" id="MobiDB-lite"/>
    </source>
</evidence>
<sequence>MMSRASSAAVLIVIVVIAALLPPEVHACSTFLVGKGASVDGSLFVTHSDDGEGDPDARLSFIPAADHAPGAFRDVWPDLEDNPRFVGTARGETYLPGRGVPSDAKGTEPIGKIPQVNHTYAYTEGNYGIMNEKQLSIGESTCSGRFVANAKGSGGEALFCVNELSRIAMERCATARCAIRTMGDLATKHGFYGASGSFEGGSETLLIADTSEGWVMHFVPYPETNSAVWVAKRVPDDEVTVVMNMFTIRSVNLKDPESYMYSDNIIDVAVKHGLWDLSGKDGVFDFTKAYSDGEYAHKYYSGRRAWGAFRLINPGIELDPNYGDLRIDDPYPWSMKPAKPVSASDLFAWHRDWYQDTPFDMSKGVAAGPWGSPDRFNGGDAEVSIPGSFERSIALHRTTYTHVLQTRGWLPDAIGGITWYGPHAAHGTCFVPVPAGIKKLPAALTIGNATLVDRDSQWWAHRYVHNLAQMKYAYAVEDIRAAQAMWENEGAELVAAVDAKFGGGAAAPEAVDVALGMFEAHVDKVRAAWWRLGDVIMANYADGFVSKAKTGAPVGYPAWWLEAAGWRQGPEPIPPPKTGGSKIFREGGSLERGARVRRAGSASLASAFRV</sequence>
<evidence type="ECO:0000256" key="3">
    <source>
        <dbReference type="SAM" id="SignalP"/>
    </source>
</evidence>
<dbReference type="EMBL" id="HBEQ01007879">
    <property type="protein sequence ID" value="CAD8518865.1"/>
    <property type="molecule type" value="Transcribed_RNA"/>
</dbReference>
<evidence type="ECO:0008006" key="5">
    <source>
        <dbReference type="Google" id="ProtNLM"/>
    </source>
</evidence>
<protein>
    <recommendedName>
        <fullName evidence="5">Dipeptidase</fullName>
    </recommendedName>
</protein>
<dbReference type="Pfam" id="PF03577">
    <property type="entry name" value="Peptidase_C69"/>
    <property type="match status" value="1"/>
</dbReference>
<dbReference type="GO" id="GO:0016805">
    <property type="term" value="F:dipeptidase activity"/>
    <property type="evidence" value="ECO:0007669"/>
    <property type="project" value="InterPro"/>
</dbReference>
<dbReference type="GO" id="GO:0006508">
    <property type="term" value="P:proteolysis"/>
    <property type="evidence" value="ECO:0007669"/>
    <property type="project" value="InterPro"/>
</dbReference>
<feature type="chain" id="PRO_5031185505" description="Dipeptidase" evidence="3">
    <location>
        <begin position="28"/>
        <end position="610"/>
    </location>
</feature>